<reference evidence="2" key="1">
    <citation type="journal article" date="2020" name="Stud. Mycol.">
        <title>101 Dothideomycetes genomes: a test case for predicting lifestyles and emergence of pathogens.</title>
        <authorList>
            <person name="Haridas S."/>
            <person name="Albert R."/>
            <person name="Binder M."/>
            <person name="Bloem J."/>
            <person name="Labutti K."/>
            <person name="Salamov A."/>
            <person name="Andreopoulos B."/>
            <person name="Baker S."/>
            <person name="Barry K."/>
            <person name="Bills G."/>
            <person name="Bluhm B."/>
            <person name="Cannon C."/>
            <person name="Castanera R."/>
            <person name="Culley D."/>
            <person name="Daum C."/>
            <person name="Ezra D."/>
            <person name="Gonzalez J."/>
            <person name="Henrissat B."/>
            <person name="Kuo A."/>
            <person name="Liang C."/>
            <person name="Lipzen A."/>
            <person name="Lutzoni F."/>
            <person name="Magnuson J."/>
            <person name="Mondo S."/>
            <person name="Nolan M."/>
            <person name="Ohm R."/>
            <person name="Pangilinan J."/>
            <person name="Park H.-J."/>
            <person name="Ramirez L."/>
            <person name="Alfaro M."/>
            <person name="Sun H."/>
            <person name="Tritt A."/>
            <person name="Yoshinaga Y."/>
            <person name="Zwiers L.-H."/>
            <person name="Turgeon B."/>
            <person name="Goodwin S."/>
            <person name="Spatafora J."/>
            <person name="Crous P."/>
            <person name="Grigoriev I."/>
        </authorList>
    </citation>
    <scope>NUCLEOTIDE SEQUENCE</scope>
    <source>
        <strain evidence="2">CBS 116435</strain>
    </source>
</reference>
<comment type="caution">
    <text evidence="2">The sequence shown here is derived from an EMBL/GenBank/DDBJ whole genome shotgun (WGS) entry which is preliminary data.</text>
</comment>
<dbReference type="Proteomes" id="UP000799441">
    <property type="component" value="Unassembled WGS sequence"/>
</dbReference>
<dbReference type="AlphaFoldDB" id="A0A9P4Q027"/>
<organism evidence="2 3">
    <name type="scientific">Polychaeton citri CBS 116435</name>
    <dbReference type="NCBI Taxonomy" id="1314669"/>
    <lineage>
        <taxon>Eukaryota</taxon>
        <taxon>Fungi</taxon>
        <taxon>Dikarya</taxon>
        <taxon>Ascomycota</taxon>
        <taxon>Pezizomycotina</taxon>
        <taxon>Dothideomycetes</taxon>
        <taxon>Dothideomycetidae</taxon>
        <taxon>Capnodiales</taxon>
        <taxon>Capnodiaceae</taxon>
        <taxon>Polychaeton</taxon>
    </lineage>
</organism>
<protein>
    <submittedName>
        <fullName evidence="2">Uncharacterized protein</fullName>
    </submittedName>
</protein>
<name>A0A9P4Q027_9PEZI</name>
<gene>
    <name evidence="2" type="ORF">K431DRAFT_288988</name>
</gene>
<evidence type="ECO:0000313" key="2">
    <source>
        <dbReference type="EMBL" id="KAF2716918.1"/>
    </source>
</evidence>
<evidence type="ECO:0000313" key="3">
    <source>
        <dbReference type="Proteomes" id="UP000799441"/>
    </source>
</evidence>
<keyword evidence="3" id="KW-1185">Reference proteome</keyword>
<accession>A0A9P4Q027</accession>
<feature type="region of interest" description="Disordered" evidence="1">
    <location>
        <begin position="1"/>
        <end position="21"/>
    </location>
</feature>
<proteinExistence type="predicted"/>
<dbReference type="EMBL" id="MU003857">
    <property type="protein sequence ID" value="KAF2716918.1"/>
    <property type="molecule type" value="Genomic_DNA"/>
</dbReference>
<sequence length="67" mass="7592">MALNPHLHSSGPQGRPYPPEGFLCDPHMGMLPFHHAHYQPIFPWPDDSDYQTPEAMQLTRSFGSDCV</sequence>
<evidence type="ECO:0000256" key="1">
    <source>
        <dbReference type="SAM" id="MobiDB-lite"/>
    </source>
</evidence>